<dbReference type="InterPro" id="IPR038904">
    <property type="entry name" value="BRAT1"/>
</dbReference>
<dbReference type="Proteomes" id="UP001497472">
    <property type="component" value="Unassembled WGS sequence"/>
</dbReference>
<sequence length="934" mass="108358">MENAQILTKLKLLFEKIAEPGYVMEYYYADNFFIKLGSSDHEVLALKSLPIVPDMLIDAFYRTDNYHVTVKVFLVRLLAFITNNEVNFAKFSAKKGHDLAKAFDDINSPDMHTSLRVANMEVALSLLNHNSGVHWLLESNTWQKILTLCNEKRTVFIVRQTYKFVSTFIWKLKDLGDDANVRNVLAFILKPLEVDLVQKKSITSEEEEEICKTFEPMLQMLLSIVSNEKAIKSNNCVMHYLLQEIKIETYCHIMLDRLRREDIWLLTTKFLFWSAIGKLFLIKTLPSGVKYEREDFMELAVTYFNTIHRLIQKRSPKLLFDYCNACNIIWGRVWNHEEPIRWEVHEKHMEMQSQLLIVSLVPPLVYVTLGKNQSIDESEGAVELYINTIMQSTCEHTARAAYAVRNMMLQLDVLQTTLLSVKRLTFLKNHLNNEQANIVFQAMFYVIKEFEPFDEEGLIRTNYCYGDEMDKISVMAYVLDTLLFLIRNYNINWQESLEVICLNAVVYNVLKRPNLSCKFVVTALNVISTTIKKSLTPNLSLLLDTKPGSGMHEIGMLLYLKMHDLNWEIRDTALELLLICTEFSFIKFPFFQKQILSHKLINVAMTMALNDHEFYVRVSALKCVGAASKVSVLWEQLKSEYPNVQELILSRLCTNPEGIVRKEALSVLCEMYQNVKHNLHMKTALYNQFLAASLGDFHWEVQISALKFWRVVIQSLLRDQGMLDGTFPPVTFSIESRKIVTLTDKEIQKRLLKILEELAYIGCLSVLVKLLHEDTEVEVMELALSISNELLEILDRYRVPGFLRPSENDPSIEEILTLEENNIHSEDIEPQHIEESENVIDGILKSDDINLLASIYERHMNIKTEDSELPETNKKFTKFASPYLFVRYLKSEDFKGKIEYKKNWKDGIRSLSSLMDDVLGVYEVNSEVNNLDCY</sequence>
<organism evidence="4 5">
    <name type="scientific">Leptosia nina</name>
    <dbReference type="NCBI Taxonomy" id="320188"/>
    <lineage>
        <taxon>Eukaryota</taxon>
        <taxon>Metazoa</taxon>
        <taxon>Ecdysozoa</taxon>
        <taxon>Arthropoda</taxon>
        <taxon>Hexapoda</taxon>
        <taxon>Insecta</taxon>
        <taxon>Pterygota</taxon>
        <taxon>Neoptera</taxon>
        <taxon>Endopterygota</taxon>
        <taxon>Lepidoptera</taxon>
        <taxon>Glossata</taxon>
        <taxon>Ditrysia</taxon>
        <taxon>Papilionoidea</taxon>
        <taxon>Pieridae</taxon>
        <taxon>Pierinae</taxon>
        <taxon>Leptosia</taxon>
    </lineage>
</organism>
<dbReference type="PANTHER" id="PTHR21331:SF2">
    <property type="entry name" value="BRCA1-ASSOCIATED ATM ACTIVATOR 1"/>
    <property type="match status" value="1"/>
</dbReference>
<keyword evidence="5" id="KW-1185">Reference proteome</keyword>
<evidence type="ECO:0000256" key="3">
    <source>
        <dbReference type="ARBA" id="ARBA00061308"/>
    </source>
</evidence>
<comment type="similarity">
    <text evidence="3">Belongs to the BRAT1 family.</text>
</comment>
<dbReference type="EMBL" id="CAVLEF010000009">
    <property type="protein sequence ID" value="CAK1547430.1"/>
    <property type="molecule type" value="Genomic_DNA"/>
</dbReference>
<evidence type="ECO:0000313" key="5">
    <source>
        <dbReference type="Proteomes" id="UP001497472"/>
    </source>
</evidence>
<dbReference type="InterPro" id="IPR011989">
    <property type="entry name" value="ARM-like"/>
</dbReference>
<keyword evidence="2" id="KW-0963">Cytoplasm</keyword>
<name>A0AAV1JHA9_9NEOP</name>
<dbReference type="GO" id="GO:0008283">
    <property type="term" value="P:cell population proliferation"/>
    <property type="evidence" value="ECO:0007669"/>
    <property type="project" value="InterPro"/>
</dbReference>
<evidence type="ECO:0000256" key="1">
    <source>
        <dbReference type="ARBA" id="ARBA00004496"/>
    </source>
</evidence>
<reference evidence="4 5" key="1">
    <citation type="submission" date="2023-11" db="EMBL/GenBank/DDBJ databases">
        <authorList>
            <person name="Okamura Y."/>
        </authorList>
    </citation>
    <scope>NUCLEOTIDE SEQUENCE [LARGE SCALE GENOMIC DNA]</scope>
</reference>
<dbReference type="GO" id="GO:0005634">
    <property type="term" value="C:nucleus"/>
    <property type="evidence" value="ECO:0007669"/>
    <property type="project" value="TreeGrafter"/>
</dbReference>
<dbReference type="SUPFAM" id="SSF48371">
    <property type="entry name" value="ARM repeat"/>
    <property type="match status" value="1"/>
</dbReference>
<dbReference type="InterPro" id="IPR016024">
    <property type="entry name" value="ARM-type_fold"/>
</dbReference>
<dbReference type="PANTHER" id="PTHR21331">
    <property type="entry name" value="BRCA1-ASSOCIATED ATM ACTIVATOR 1"/>
    <property type="match status" value="1"/>
</dbReference>
<protein>
    <submittedName>
        <fullName evidence="4">Uncharacterized protein</fullName>
    </submittedName>
</protein>
<evidence type="ECO:0000256" key="2">
    <source>
        <dbReference type="ARBA" id="ARBA00022490"/>
    </source>
</evidence>
<comment type="subcellular location">
    <subcellularLocation>
        <location evidence="1">Cytoplasm</location>
    </subcellularLocation>
</comment>
<proteinExistence type="inferred from homology"/>
<dbReference type="AlphaFoldDB" id="A0AAV1JHA9"/>
<dbReference type="Gene3D" id="1.25.10.10">
    <property type="entry name" value="Leucine-rich Repeat Variant"/>
    <property type="match status" value="1"/>
</dbReference>
<dbReference type="GO" id="GO:0005737">
    <property type="term" value="C:cytoplasm"/>
    <property type="evidence" value="ECO:0007669"/>
    <property type="project" value="UniProtKB-SubCell"/>
</dbReference>
<comment type="caution">
    <text evidence="4">The sequence shown here is derived from an EMBL/GenBank/DDBJ whole genome shotgun (WGS) entry which is preliminary data.</text>
</comment>
<evidence type="ECO:0000313" key="4">
    <source>
        <dbReference type="EMBL" id="CAK1547430.1"/>
    </source>
</evidence>
<dbReference type="GO" id="GO:0006974">
    <property type="term" value="P:DNA damage response"/>
    <property type="evidence" value="ECO:0007669"/>
    <property type="project" value="InterPro"/>
</dbReference>
<gene>
    <name evidence="4" type="ORF">LNINA_LOCUS6907</name>
</gene>
<accession>A0AAV1JHA9</accession>